<dbReference type="Gene3D" id="3.30.565.10">
    <property type="entry name" value="Histidine kinase-like ATPase, C-terminal domain"/>
    <property type="match status" value="1"/>
</dbReference>
<keyword evidence="5 9" id="KW-0812">Transmembrane</keyword>
<keyword evidence="7 9" id="KW-1133">Transmembrane helix</keyword>
<evidence type="ECO:0000256" key="9">
    <source>
        <dbReference type="SAM" id="Phobius"/>
    </source>
</evidence>
<dbReference type="InterPro" id="IPR005467">
    <property type="entry name" value="His_kinase_dom"/>
</dbReference>
<dbReference type="SMART" id="SM00387">
    <property type="entry name" value="HATPase_c"/>
    <property type="match status" value="1"/>
</dbReference>
<evidence type="ECO:0000256" key="3">
    <source>
        <dbReference type="ARBA" id="ARBA00022553"/>
    </source>
</evidence>
<name>A0A2S8IZ10_RHOOP</name>
<proteinExistence type="predicted"/>
<dbReference type="PROSITE" id="PS50109">
    <property type="entry name" value="HIS_KIN"/>
    <property type="match status" value="1"/>
</dbReference>
<keyword evidence="9" id="KW-0472">Membrane</keyword>
<reference evidence="12" key="1">
    <citation type="submission" date="2018-02" db="EMBL/GenBank/DDBJ databases">
        <title>Draft genome sequencing of Rhodococcus opacus KU647198.</title>
        <authorList>
            <person name="Zheng B.-X."/>
        </authorList>
    </citation>
    <scope>NUCLEOTIDE SEQUENCE [LARGE SCALE GENOMIC DNA]</scope>
    <source>
        <strain evidence="12">04-OD7</strain>
    </source>
</reference>
<comment type="caution">
    <text evidence="11">The sequence shown here is derived from an EMBL/GenBank/DDBJ whole genome shotgun (WGS) entry which is preliminary data.</text>
</comment>
<dbReference type="InterPro" id="IPR036890">
    <property type="entry name" value="HATPase_C_sf"/>
</dbReference>
<keyword evidence="3" id="KW-0597">Phosphoprotein</keyword>
<feature type="compositionally biased region" description="Basic and acidic residues" evidence="8">
    <location>
        <begin position="640"/>
        <end position="666"/>
    </location>
</feature>
<evidence type="ECO:0000256" key="5">
    <source>
        <dbReference type="ARBA" id="ARBA00022692"/>
    </source>
</evidence>
<evidence type="ECO:0000256" key="8">
    <source>
        <dbReference type="SAM" id="MobiDB-lite"/>
    </source>
</evidence>
<evidence type="ECO:0000313" key="11">
    <source>
        <dbReference type="EMBL" id="PQP20046.1"/>
    </source>
</evidence>
<sequence>MVSRSIQVTRLWRSDGLRRKWGVEGWPLRWKMATVLTVPLMVAGSLGVLRVHDKLSAATDFTAIADRLTMVPLLVELDVDAAVVVGTLAMGSITPAFIGNLDQSIASVERARSVATLNQDETTNLISALAGARALNAQAKQAPAQTALLTEQHAAIRTALSAVVAAITQVIADADVALETRRLEDLWAAQKMLSAEALPVVAASAILAGESGGTLDDHSAELLADLRTESALIDQLAQRYPPGDPTVNALRAGVAGRTMLVQDVSRLETAEQALIELEDSLFTSVDEYSRAVAETSAGLVGAVARESEMVRADAWRDSVIVGALLLAAIAFAVIVARSLLVPLRRLRHGALQVAHTSLPAAVERLRTGAATTIPAVEPIDVHTHEEVGQLARAIDDMHSQALRLAGEQAQLRLQMNNVFEALARRSRSLIDLQLDMIEQLEFEERDPKRLENLFRLDHLATRMRRNGDNLLILAGTDNRRGRPAPILLGDAIRASISEVENYQRVHVGAIPPVTLTGAAGHDLVHILAELFDNALHFSPPNSGVTTNCARTIDGGLVLDIIDHGIGISPHDLDELNHRIASTPQVTPDTARHMGLYVVSELATRHHISVTLRPTLDRTRNAGITAMVHLPADLLTAPLDDGPRRNTGRDPGQEESTLREGAYREPGHTIQVATVAPVQPELIPPHHRETVEANRVIPGALPQRRPGASNIAAAPARHQSMPTDDPPQPGTSPRHLLDPTRTATFFQRPASDAAHQDPPAHTPIFASIAPLWLSDPTSTHDPQQQWVTRADPGWAAAERATQAPDAATQGGLPQRVPGQRLVPGGVTGADRSPTPRRTPDTIRANLTRHHNGIRAGRARTQPAQTSPVNHENLEEE</sequence>
<keyword evidence="4" id="KW-0808">Transferase</keyword>
<evidence type="ECO:0000313" key="12">
    <source>
        <dbReference type="Proteomes" id="UP000239290"/>
    </source>
</evidence>
<dbReference type="SUPFAM" id="SSF55874">
    <property type="entry name" value="ATPase domain of HSP90 chaperone/DNA topoisomerase II/histidine kinase"/>
    <property type="match status" value="1"/>
</dbReference>
<dbReference type="EC" id="2.7.13.3" evidence="2"/>
<organism evidence="11 12">
    <name type="scientific">Rhodococcus opacus</name>
    <name type="common">Nocardia opaca</name>
    <dbReference type="NCBI Taxonomy" id="37919"/>
    <lineage>
        <taxon>Bacteria</taxon>
        <taxon>Bacillati</taxon>
        <taxon>Actinomycetota</taxon>
        <taxon>Actinomycetes</taxon>
        <taxon>Mycobacteriales</taxon>
        <taxon>Nocardiaceae</taxon>
        <taxon>Rhodococcus</taxon>
    </lineage>
</organism>
<feature type="region of interest" description="Disordered" evidence="8">
    <location>
        <begin position="800"/>
        <end position="875"/>
    </location>
</feature>
<dbReference type="PANTHER" id="PTHR45436:SF5">
    <property type="entry name" value="SENSOR HISTIDINE KINASE TRCS"/>
    <property type="match status" value="1"/>
</dbReference>
<evidence type="ECO:0000256" key="2">
    <source>
        <dbReference type="ARBA" id="ARBA00012438"/>
    </source>
</evidence>
<dbReference type="GO" id="GO:0005886">
    <property type="term" value="C:plasma membrane"/>
    <property type="evidence" value="ECO:0007669"/>
    <property type="project" value="TreeGrafter"/>
</dbReference>
<accession>A0A2S8IZ10</accession>
<dbReference type="InterPro" id="IPR003594">
    <property type="entry name" value="HATPase_dom"/>
</dbReference>
<keyword evidence="6" id="KW-0418">Kinase</keyword>
<evidence type="ECO:0000256" key="6">
    <source>
        <dbReference type="ARBA" id="ARBA00022777"/>
    </source>
</evidence>
<dbReference type="Pfam" id="PF02518">
    <property type="entry name" value="HATPase_c"/>
    <property type="match status" value="1"/>
</dbReference>
<dbReference type="EMBL" id="PUIO01000042">
    <property type="protein sequence ID" value="PQP20046.1"/>
    <property type="molecule type" value="Genomic_DNA"/>
</dbReference>
<dbReference type="Proteomes" id="UP000239290">
    <property type="component" value="Unassembled WGS sequence"/>
</dbReference>
<feature type="transmembrane region" description="Helical" evidence="9">
    <location>
        <begin position="319"/>
        <end position="340"/>
    </location>
</feature>
<evidence type="ECO:0000256" key="7">
    <source>
        <dbReference type="ARBA" id="ARBA00022989"/>
    </source>
</evidence>
<dbReference type="InterPro" id="IPR050428">
    <property type="entry name" value="TCS_sensor_his_kinase"/>
</dbReference>
<evidence type="ECO:0000256" key="1">
    <source>
        <dbReference type="ARBA" id="ARBA00000085"/>
    </source>
</evidence>
<dbReference type="GO" id="GO:0000160">
    <property type="term" value="P:phosphorelay signal transduction system"/>
    <property type="evidence" value="ECO:0007669"/>
    <property type="project" value="TreeGrafter"/>
</dbReference>
<dbReference type="PANTHER" id="PTHR45436">
    <property type="entry name" value="SENSOR HISTIDINE KINASE YKOH"/>
    <property type="match status" value="1"/>
</dbReference>
<feature type="domain" description="Histidine kinase" evidence="10">
    <location>
        <begin position="523"/>
        <end position="633"/>
    </location>
</feature>
<dbReference type="Gene3D" id="6.10.340.10">
    <property type="match status" value="1"/>
</dbReference>
<evidence type="ECO:0000259" key="10">
    <source>
        <dbReference type="PROSITE" id="PS50109"/>
    </source>
</evidence>
<dbReference type="GO" id="GO:0004673">
    <property type="term" value="F:protein histidine kinase activity"/>
    <property type="evidence" value="ECO:0007669"/>
    <property type="project" value="UniProtKB-EC"/>
</dbReference>
<feature type="region of interest" description="Disordered" evidence="8">
    <location>
        <begin position="634"/>
        <end position="666"/>
    </location>
</feature>
<protein>
    <recommendedName>
        <fullName evidence="2">histidine kinase</fullName>
        <ecNumber evidence="2">2.7.13.3</ecNumber>
    </recommendedName>
</protein>
<dbReference type="AlphaFoldDB" id="A0A2S8IZ10"/>
<feature type="region of interest" description="Disordered" evidence="8">
    <location>
        <begin position="713"/>
        <end position="737"/>
    </location>
</feature>
<gene>
    <name evidence="11" type="ORF">C5613_29115</name>
</gene>
<evidence type="ECO:0000256" key="4">
    <source>
        <dbReference type="ARBA" id="ARBA00022679"/>
    </source>
</evidence>
<comment type="catalytic activity">
    <reaction evidence="1">
        <text>ATP + protein L-histidine = ADP + protein N-phospho-L-histidine.</text>
        <dbReference type="EC" id="2.7.13.3"/>
    </reaction>
</comment>